<protein>
    <submittedName>
        <fullName evidence="9">Phosphonate transport system permease protein</fullName>
    </submittedName>
</protein>
<feature type="domain" description="ABC transmembrane type-1" evidence="8">
    <location>
        <begin position="87"/>
        <end position="270"/>
    </location>
</feature>
<comment type="similarity">
    <text evidence="7">Belongs to the binding-protein-dependent transport system permease family.</text>
</comment>
<keyword evidence="3" id="KW-1003">Cell membrane</keyword>
<dbReference type="GO" id="GO:0005886">
    <property type="term" value="C:plasma membrane"/>
    <property type="evidence" value="ECO:0007669"/>
    <property type="project" value="UniProtKB-SubCell"/>
</dbReference>
<dbReference type="CDD" id="cd06261">
    <property type="entry name" value="TM_PBP2"/>
    <property type="match status" value="1"/>
</dbReference>
<keyword evidence="6 7" id="KW-0472">Membrane</keyword>
<proteinExistence type="inferred from homology"/>
<evidence type="ECO:0000256" key="6">
    <source>
        <dbReference type="ARBA" id="ARBA00023136"/>
    </source>
</evidence>
<evidence type="ECO:0000256" key="3">
    <source>
        <dbReference type="ARBA" id="ARBA00022475"/>
    </source>
</evidence>
<dbReference type="PANTHER" id="PTHR30043">
    <property type="entry name" value="PHOSPHONATES TRANSPORT SYSTEM PERMEASE PROTEIN"/>
    <property type="match status" value="1"/>
</dbReference>
<feature type="transmembrane region" description="Helical" evidence="7">
    <location>
        <begin position="252"/>
        <end position="273"/>
    </location>
</feature>
<keyword evidence="5 7" id="KW-1133">Transmembrane helix</keyword>
<dbReference type="PANTHER" id="PTHR30043:SF1">
    <property type="entry name" value="ABC TRANSPORT SYSTEM PERMEASE PROTEIN P69"/>
    <property type="match status" value="1"/>
</dbReference>
<evidence type="ECO:0000313" key="9">
    <source>
        <dbReference type="EMBL" id="AUX08255.1"/>
    </source>
</evidence>
<dbReference type="GO" id="GO:0015416">
    <property type="term" value="F:ABC-type phosphonate transporter activity"/>
    <property type="evidence" value="ECO:0007669"/>
    <property type="project" value="InterPro"/>
</dbReference>
<reference evidence="10" key="1">
    <citation type="submission" date="2017-11" db="EMBL/GenBank/DDBJ databases">
        <title>Phenotypic and genomic properties of facultatively anaerobic sulfur-reducing natronoarchaea from hypersaline soda lakes.</title>
        <authorList>
            <person name="Sorokin D.Y."/>
            <person name="Kublanov I.V."/>
            <person name="Roman P."/>
            <person name="Sinninghe Damste J.S."/>
            <person name="Golyshin P.N."/>
            <person name="Rojo D."/>
            <person name="Ciordia S."/>
            <person name="Mena M.D.C."/>
            <person name="Ferrer M."/>
            <person name="Messina E."/>
            <person name="Smedile F."/>
            <person name="La Spada G."/>
            <person name="La Cono V."/>
            <person name="Yakimov M.M."/>
        </authorList>
    </citation>
    <scope>NUCLEOTIDE SEQUENCE [LARGE SCALE GENOMIC DNA]</scope>
    <source>
        <strain evidence="10">AArc-Sl</strain>
    </source>
</reference>
<dbReference type="Gene3D" id="1.10.3720.10">
    <property type="entry name" value="MetI-like"/>
    <property type="match status" value="1"/>
</dbReference>
<organism evidence="9 10">
    <name type="scientific">Halalkaliarchaeum desulfuricum</name>
    <dbReference type="NCBI Taxonomy" id="2055893"/>
    <lineage>
        <taxon>Archaea</taxon>
        <taxon>Methanobacteriati</taxon>
        <taxon>Methanobacteriota</taxon>
        <taxon>Stenosarchaea group</taxon>
        <taxon>Halobacteria</taxon>
        <taxon>Halobacteriales</taxon>
        <taxon>Haloferacaceae</taxon>
        <taxon>Halalkaliarchaeum</taxon>
    </lineage>
</organism>
<evidence type="ECO:0000313" key="10">
    <source>
        <dbReference type="Proteomes" id="UP000263012"/>
    </source>
</evidence>
<evidence type="ECO:0000256" key="4">
    <source>
        <dbReference type="ARBA" id="ARBA00022692"/>
    </source>
</evidence>
<keyword evidence="2 7" id="KW-0813">Transport</keyword>
<keyword evidence="10" id="KW-1185">Reference proteome</keyword>
<dbReference type="EMBL" id="CP025066">
    <property type="protein sequence ID" value="AUX08255.1"/>
    <property type="molecule type" value="Genomic_DNA"/>
</dbReference>
<feature type="transmembrane region" description="Helical" evidence="7">
    <location>
        <begin position="31"/>
        <end position="49"/>
    </location>
</feature>
<sequence>MAKEGKVMSHPDAQSGVKEGEWKKYDSKYQLVRYVLVLVALVIGVLSWWELNIRYEYVIDAPWALWDLIVRMVPPDVAYSAEIIGPLIDTVNIAILGTGLALIMAAPVAYIGAENTTPNKFTYGLGKFIIVASRSVNVIIWALIFVVMFGTGALAGVFAVAFRSIGFCAKLLAEGIEEIDPGQVEGIRAVGASGPLILLYGVVPQIKPLFVGISTYRWDINVREATVIGFVGAGGIGMELITQVNFLNWRGVLTVLFAILGIVIISELLSAYFRKKVS</sequence>
<evidence type="ECO:0000256" key="7">
    <source>
        <dbReference type="RuleBase" id="RU363032"/>
    </source>
</evidence>
<comment type="subcellular location">
    <subcellularLocation>
        <location evidence="1 7">Cell membrane</location>
        <topology evidence="1 7">Multi-pass membrane protein</topology>
    </subcellularLocation>
</comment>
<feature type="transmembrane region" description="Helical" evidence="7">
    <location>
        <begin position="91"/>
        <end position="113"/>
    </location>
</feature>
<evidence type="ECO:0000259" key="8">
    <source>
        <dbReference type="PROSITE" id="PS50928"/>
    </source>
</evidence>
<dbReference type="KEGG" id="hdf:AArcSl_0605"/>
<name>A0A343TGN3_9EURY</name>
<dbReference type="Pfam" id="PF00528">
    <property type="entry name" value="BPD_transp_1"/>
    <property type="match status" value="1"/>
</dbReference>
<evidence type="ECO:0000256" key="5">
    <source>
        <dbReference type="ARBA" id="ARBA00022989"/>
    </source>
</evidence>
<feature type="transmembrane region" description="Helical" evidence="7">
    <location>
        <begin position="138"/>
        <end position="162"/>
    </location>
</feature>
<dbReference type="PROSITE" id="PS50928">
    <property type="entry name" value="ABC_TM1"/>
    <property type="match status" value="1"/>
</dbReference>
<dbReference type="NCBIfam" id="TIGR01097">
    <property type="entry name" value="PhnE"/>
    <property type="match status" value="1"/>
</dbReference>
<feature type="transmembrane region" description="Helical" evidence="7">
    <location>
        <begin position="225"/>
        <end position="246"/>
    </location>
</feature>
<evidence type="ECO:0000256" key="1">
    <source>
        <dbReference type="ARBA" id="ARBA00004651"/>
    </source>
</evidence>
<dbReference type="InterPro" id="IPR035906">
    <property type="entry name" value="MetI-like_sf"/>
</dbReference>
<dbReference type="AlphaFoldDB" id="A0A343TGN3"/>
<gene>
    <name evidence="9" type="primary">phnE</name>
    <name evidence="9" type="ORF">AArcSl_0605</name>
</gene>
<dbReference type="InterPro" id="IPR005769">
    <property type="entry name" value="PhnE/PtxC"/>
</dbReference>
<dbReference type="SUPFAM" id="SSF161098">
    <property type="entry name" value="MetI-like"/>
    <property type="match status" value="1"/>
</dbReference>
<keyword evidence="4 7" id="KW-0812">Transmembrane</keyword>
<dbReference type="InterPro" id="IPR000515">
    <property type="entry name" value="MetI-like"/>
</dbReference>
<evidence type="ECO:0000256" key="2">
    <source>
        <dbReference type="ARBA" id="ARBA00022448"/>
    </source>
</evidence>
<accession>A0A343TGN3</accession>
<dbReference type="Proteomes" id="UP000263012">
    <property type="component" value="Chromosome"/>
</dbReference>